<evidence type="ECO:0000313" key="2">
    <source>
        <dbReference type="RefSeq" id="XP_017862452.1"/>
    </source>
</evidence>
<accession>A0ABM1P5G6</accession>
<sequence length="106" mass="11861">MLTKMSPQNKLKKMIVKLPRHPLIMANSDFVYQECMQIRKCRVNLERIKGQTAAAAAAGHPFPLKSKPKRCCVRVARLPDVERSEISVTPASSIVCSDFDDDSSTE</sequence>
<dbReference type="GeneID" id="108613476"/>
<proteinExistence type="predicted"/>
<name>A0ABM1P5G6_DROAR</name>
<reference evidence="1" key="2">
    <citation type="journal article" date="2016" name="G3 (Bethesda)">
        <title>Genome Evolution in Three Species of Cactophilic Drosophila.</title>
        <authorList>
            <person name="Sanchez-Flores A."/>
            <person name="Penazola F."/>
            <person name="Carpinteyro-Ponce J."/>
            <person name="Nazario-Yepiz N."/>
            <person name="Abreu-Goodger C."/>
            <person name="Machado C.A."/>
            <person name="Markow T.A."/>
        </authorList>
    </citation>
    <scope>NUCLEOTIDE SEQUENCE [LARGE SCALE GENOMIC DNA]</scope>
</reference>
<dbReference type="RefSeq" id="XP_017862452.1">
    <property type="nucleotide sequence ID" value="XM_018006963.1"/>
</dbReference>
<gene>
    <name evidence="2" type="primary">LOC108613476</name>
</gene>
<evidence type="ECO:0000313" key="1">
    <source>
        <dbReference type="Proteomes" id="UP000694904"/>
    </source>
</evidence>
<reference evidence="1" key="1">
    <citation type="journal article" date="1997" name="Nucleic Acids Res.">
        <title>tRNAscan-SE: a program for improved detection of transfer RNA genes in genomic sequence.</title>
        <authorList>
            <person name="Lowe T.M."/>
            <person name="Eddy S.R."/>
        </authorList>
    </citation>
    <scope>NUCLEOTIDE SEQUENCE [LARGE SCALE GENOMIC DNA]</scope>
</reference>
<protein>
    <submittedName>
        <fullName evidence="2">Uncharacterized protein LOC108613476</fullName>
    </submittedName>
</protein>
<dbReference type="Proteomes" id="UP000694904">
    <property type="component" value="Chromosome 4"/>
</dbReference>
<organism evidence="1 2">
    <name type="scientific">Drosophila arizonae</name>
    <name type="common">Fruit fly</name>
    <dbReference type="NCBI Taxonomy" id="7263"/>
    <lineage>
        <taxon>Eukaryota</taxon>
        <taxon>Metazoa</taxon>
        <taxon>Ecdysozoa</taxon>
        <taxon>Arthropoda</taxon>
        <taxon>Hexapoda</taxon>
        <taxon>Insecta</taxon>
        <taxon>Pterygota</taxon>
        <taxon>Neoptera</taxon>
        <taxon>Endopterygota</taxon>
        <taxon>Diptera</taxon>
        <taxon>Brachycera</taxon>
        <taxon>Muscomorpha</taxon>
        <taxon>Ephydroidea</taxon>
        <taxon>Drosophilidae</taxon>
        <taxon>Drosophila</taxon>
    </lineage>
</organism>
<reference evidence="2" key="3">
    <citation type="submission" date="2025-08" db="UniProtKB">
        <authorList>
            <consortium name="RefSeq"/>
        </authorList>
    </citation>
    <scope>IDENTIFICATION</scope>
    <source>
        <tissue evidence="2">Whole organism</tissue>
    </source>
</reference>
<keyword evidence="1" id="KW-1185">Reference proteome</keyword>